<evidence type="ECO:0000259" key="6">
    <source>
        <dbReference type="PROSITE" id="PS50103"/>
    </source>
</evidence>
<keyword evidence="8" id="KW-1185">Reference proteome</keyword>
<accession>A0ABP0ZL09</accession>
<dbReference type="InterPro" id="IPR019496">
    <property type="entry name" value="NUFIP1_cons_dom"/>
</dbReference>
<evidence type="ECO:0000256" key="5">
    <source>
        <dbReference type="SAM" id="MobiDB-lite"/>
    </source>
</evidence>
<dbReference type="Gene3D" id="4.10.1000.10">
    <property type="entry name" value="Zinc finger, CCCH-type"/>
    <property type="match status" value="1"/>
</dbReference>
<gene>
    <name evidence="7" type="ORF">LODBEIA_P22860</name>
</gene>
<feature type="compositionally biased region" description="Basic and acidic residues" evidence="5">
    <location>
        <begin position="121"/>
        <end position="136"/>
    </location>
</feature>
<evidence type="ECO:0000256" key="1">
    <source>
        <dbReference type="ARBA" id="ARBA00022723"/>
    </source>
</evidence>
<dbReference type="PROSITE" id="PS50103">
    <property type="entry name" value="ZF_C3H1"/>
    <property type="match status" value="1"/>
</dbReference>
<evidence type="ECO:0000256" key="3">
    <source>
        <dbReference type="ARBA" id="ARBA00022833"/>
    </source>
</evidence>
<dbReference type="PANTHER" id="PTHR13309:SF0">
    <property type="entry name" value="FMR1-INTERACTING PROTEIN NUFIP1"/>
    <property type="match status" value="1"/>
</dbReference>
<dbReference type="Proteomes" id="UP001497383">
    <property type="component" value="Chromosome 3"/>
</dbReference>
<organism evidence="7 8">
    <name type="scientific">Lodderomyces beijingensis</name>
    <dbReference type="NCBI Taxonomy" id="1775926"/>
    <lineage>
        <taxon>Eukaryota</taxon>
        <taxon>Fungi</taxon>
        <taxon>Dikarya</taxon>
        <taxon>Ascomycota</taxon>
        <taxon>Saccharomycotina</taxon>
        <taxon>Pichiomycetes</taxon>
        <taxon>Debaryomycetaceae</taxon>
        <taxon>Candida/Lodderomyces clade</taxon>
        <taxon>Lodderomyces</taxon>
    </lineage>
</organism>
<feature type="compositionally biased region" description="Polar residues" evidence="5">
    <location>
        <begin position="16"/>
        <end position="27"/>
    </location>
</feature>
<feature type="region of interest" description="Disordered" evidence="5">
    <location>
        <begin position="121"/>
        <end position="169"/>
    </location>
</feature>
<dbReference type="SUPFAM" id="SSF90229">
    <property type="entry name" value="CCCH zinc finger"/>
    <property type="match status" value="1"/>
</dbReference>
<dbReference type="InterPro" id="IPR039136">
    <property type="entry name" value="NUFIP1-like"/>
</dbReference>
<dbReference type="Pfam" id="PF10453">
    <property type="entry name" value="NUFIP1"/>
    <property type="match status" value="1"/>
</dbReference>
<protein>
    <recommendedName>
        <fullName evidence="6">C3H1-type domain-containing protein</fullName>
    </recommendedName>
</protein>
<dbReference type="SMART" id="SM00356">
    <property type="entry name" value="ZnF_C3H1"/>
    <property type="match status" value="1"/>
</dbReference>
<sequence>MSDFDLSFLQGLPTHLPNQEPTAQPQQEEIKVDVSSRRHQDASDCDFSNHEQAGKENKAGGAGSGEAGHAPKTKKKAVRIPGTNITLETDEDIARWIAERKKNWPSSANIQRKKEVLEARKMKMPKSEKPAERERGTQQTKRPADDGDGDGDGAGADANGETQPQSKRSKNICRFYMQYGKCKFGDKCKNVHEKPADDPNPIAGAQQKYSTTHSRRFINGVNVLIPKLYSNRTENTPSAKSSLFKHMISHDQMVHENTIVIDFVRYLEEKGLIDHEVMMKRLQ</sequence>
<feature type="compositionally biased region" description="Basic and acidic residues" evidence="5">
    <location>
        <begin position="28"/>
        <end position="58"/>
    </location>
</feature>
<feature type="region of interest" description="Disordered" evidence="5">
    <location>
        <begin position="1"/>
        <end position="81"/>
    </location>
</feature>
<feature type="zinc finger region" description="C3H1-type" evidence="4">
    <location>
        <begin position="167"/>
        <end position="195"/>
    </location>
</feature>
<evidence type="ECO:0000256" key="2">
    <source>
        <dbReference type="ARBA" id="ARBA00022771"/>
    </source>
</evidence>
<dbReference type="Pfam" id="PF00642">
    <property type="entry name" value="zf-CCCH"/>
    <property type="match status" value="1"/>
</dbReference>
<dbReference type="EMBL" id="OZ022407">
    <property type="protein sequence ID" value="CAK9437908.1"/>
    <property type="molecule type" value="Genomic_DNA"/>
</dbReference>
<dbReference type="InterPro" id="IPR036855">
    <property type="entry name" value="Znf_CCCH_sf"/>
</dbReference>
<evidence type="ECO:0000313" key="7">
    <source>
        <dbReference type="EMBL" id="CAK9437908.1"/>
    </source>
</evidence>
<keyword evidence="2 4" id="KW-0863">Zinc-finger</keyword>
<dbReference type="GeneID" id="92207482"/>
<dbReference type="RefSeq" id="XP_066829224.1">
    <property type="nucleotide sequence ID" value="XM_066972268.1"/>
</dbReference>
<evidence type="ECO:0000256" key="4">
    <source>
        <dbReference type="PROSITE-ProRule" id="PRU00723"/>
    </source>
</evidence>
<keyword evidence="1 4" id="KW-0479">Metal-binding</keyword>
<name>A0ABP0ZL09_9ASCO</name>
<feature type="domain" description="C3H1-type" evidence="6">
    <location>
        <begin position="167"/>
        <end position="195"/>
    </location>
</feature>
<dbReference type="InterPro" id="IPR000571">
    <property type="entry name" value="Znf_CCCH"/>
</dbReference>
<reference evidence="7 8" key="1">
    <citation type="submission" date="2024-03" db="EMBL/GenBank/DDBJ databases">
        <authorList>
            <person name="Brejova B."/>
        </authorList>
    </citation>
    <scope>NUCLEOTIDE SEQUENCE [LARGE SCALE GENOMIC DNA]</scope>
    <source>
        <strain evidence="7 8">CBS 14171</strain>
    </source>
</reference>
<evidence type="ECO:0000313" key="8">
    <source>
        <dbReference type="Proteomes" id="UP001497383"/>
    </source>
</evidence>
<dbReference type="PANTHER" id="PTHR13309">
    <property type="entry name" value="NUCLEAR FRAGILE X MENTAL RETARDATION PROTEIN INTERACTING PROTEIN 1"/>
    <property type="match status" value="1"/>
</dbReference>
<proteinExistence type="predicted"/>
<keyword evidence="3 4" id="KW-0862">Zinc</keyword>